<dbReference type="VEuPathDB" id="FungiDB:BDEG_28323"/>
<accession>A0A177WZ64</accession>
<sequence length="114" mass="11852">MKISLNIIISLFVSLTYAIIIPINQQSHQLLKRAPQLKDSTFTTGAEVPFSSIESSSTQGSSSFTPFPDIPTSTFSSVLPAPSASSASPPPAKSSGMQKSPPISTTPKANAGSN</sequence>
<reference evidence="3 4" key="1">
    <citation type="submission" date="2006-10" db="EMBL/GenBank/DDBJ databases">
        <title>The Genome Sequence of Batrachochytrium dendrobatidis JEL423.</title>
        <authorList>
            <consortium name="The Broad Institute Genome Sequencing Platform"/>
            <person name="Birren B."/>
            <person name="Lander E."/>
            <person name="Galagan J."/>
            <person name="Cuomo C."/>
            <person name="Devon K."/>
            <person name="Jaffe D."/>
            <person name="Butler J."/>
            <person name="Alvarez P."/>
            <person name="Gnerre S."/>
            <person name="Grabherr M."/>
            <person name="Kleber M."/>
            <person name="Mauceli E."/>
            <person name="Brockman W."/>
            <person name="Young S."/>
            <person name="LaButti K."/>
            <person name="Sykes S."/>
            <person name="DeCaprio D."/>
            <person name="Crawford M."/>
            <person name="Koehrsen M."/>
            <person name="Engels R."/>
            <person name="Montgomery P."/>
            <person name="Pearson M."/>
            <person name="Howarth C."/>
            <person name="Larson L."/>
            <person name="White J."/>
            <person name="O'Leary S."/>
            <person name="Kodira C."/>
            <person name="Zeng Q."/>
            <person name="Yandava C."/>
            <person name="Alvarado L."/>
            <person name="Longcore J."/>
            <person name="James T."/>
        </authorList>
    </citation>
    <scope>NUCLEOTIDE SEQUENCE [LARGE SCALE GENOMIC DNA]</scope>
    <source>
        <strain evidence="3 4">JEL423</strain>
    </source>
</reference>
<gene>
    <name evidence="3" type="ORF">BDEG_28323</name>
</gene>
<feature type="signal peptide" evidence="2">
    <location>
        <begin position="1"/>
        <end position="18"/>
    </location>
</feature>
<evidence type="ECO:0000256" key="2">
    <source>
        <dbReference type="SAM" id="SignalP"/>
    </source>
</evidence>
<name>A0A177WZ64_BATDL</name>
<dbReference type="Proteomes" id="UP000077115">
    <property type="component" value="Unassembled WGS sequence"/>
</dbReference>
<evidence type="ECO:0000313" key="4">
    <source>
        <dbReference type="Proteomes" id="UP000077115"/>
    </source>
</evidence>
<dbReference type="AlphaFoldDB" id="A0A177WZ64"/>
<evidence type="ECO:0000313" key="3">
    <source>
        <dbReference type="EMBL" id="OAJ45162.1"/>
    </source>
</evidence>
<proteinExistence type="predicted"/>
<feature type="chain" id="PRO_5008078039" evidence="2">
    <location>
        <begin position="19"/>
        <end position="114"/>
    </location>
</feature>
<feature type="compositionally biased region" description="Polar residues" evidence="1">
    <location>
        <begin position="96"/>
        <end position="114"/>
    </location>
</feature>
<organism evidence="3 4">
    <name type="scientific">Batrachochytrium dendrobatidis (strain JEL423)</name>
    <dbReference type="NCBI Taxonomy" id="403673"/>
    <lineage>
        <taxon>Eukaryota</taxon>
        <taxon>Fungi</taxon>
        <taxon>Fungi incertae sedis</taxon>
        <taxon>Chytridiomycota</taxon>
        <taxon>Chytridiomycota incertae sedis</taxon>
        <taxon>Chytridiomycetes</taxon>
        <taxon>Rhizophydiales</taxon>
        <taxon>Rhizophydiales incertae sedis</taxon>
        <taxon>Batrachochytrium</taxon>
    </lineage>
</organism>
<protein>
    <submittedName>
        <fullName evidence="3">Uncharacterized protein</fullName>
    </submittedName>
</protein>
<keyword evidence="2" id="KW-0732">Signal</keyword>
<feature type="compositionally biased region" description="Low complexity" evidence="1">
    <location>
        <begin position="76"/>
        <end position="87"/>
    </location>
</feature>
<dbReference type="EMBL" id="DS022315">
    <property type="protein sequence ID" value="OAJ45162.1"/>
    <property type="molecule type" value="Genomic_DNA"/>
</dbReference>
<evidence type="ECO:0000256" key="1">
    <source>
        <dbReference type="SAM" id="MobiDB-lite"/>
    </source>
</evidence>
<reference evidence="3 4" key="2">
    <citation type="submission" date="2016-05" db="EMBL/GenBank/DDBJ databases">
        <title>Lineage-specific infection strategies underlie the spectrum of fungal disease in amphibians.</title>
        <authorList>
            <person name="Cuomo C.A."/>
            <person name="Farrer R.A."/>
            <person name="James T."/>
            <person name="Longcore J."/>
            <person name="Birren B."/>
        </authorList>
    </citation>
    <scope>NUCLEOTIDE SEQUENCE [LARGE SCALE GENOMIC DNA]</scope>
    <source>
        <strain evidence="3 4">JEL423</strain>
    </source>
</reference>
<feature type="region of interest" description="Disordered" evidence="1">
    <location>
        <begin position="75"/>
        <end position="114"/>
    </location>
</feature>